<sequence>MGHRMNWYWIIGIAIALALIYRLISEKPKSVAYEIGRRINVKPHFIENMITAMGSKRGLMFVDQMSRGGDEFIEKGVYTFIVFEISKNDHAENIKWWKSRLKESGFDPQMNAERAEVAFTYLKDAGADHSQIPNFINVYNSIS</sequence>
<keyword evidence="1" id="KW-1133">Transmembrane helix</keyword>
<dbReference type="KEGG" id="htx:EKK97_09520"/>
<keyword evidence="3" id="KW-1185">Reference proteome</keyword>
<gene>
    <name evidence="2" type="ORF">EKK97_09520</name>
</gene>
<dbReference type="InterPro" id="IPR009587">
    <property type="entry name" value="DUF1198"/>
</dbReference>
<feature type="transmembrane region" description="Helical" evidence="1">
    <location>
        <begin position="6"/>
        <end position="24"/>
    </location>
</feature>
<dbReference type="Proteomes" id="UP000464013">
    <property type="component" value="Chromosome"/>
</dbReference>
<organism evidence="2 3">
    <name type="scientific">Billgrantia tianxiuensis</name>
    <dbReference type="NCBI Taxonomy" id="2497861"/>
    <lineage>
        <taxon>Bacteria</taxon>
        <taxon>Pseudomonadati</taxon>
        <taxon>Pseudomonadota</taxon>
        <taxon>Gammaproteobacteria</taxon>
        <taxon>Oceanospirillales</taxon>
        <taxon>Halomonadaceae</taxon>
        <taxon>Billgrantia</taxon>
    </lineage>
</organism>
<keyword evidence="1" id="KW-0472">Membrane</keyword>
<evidence type="ECO:0000313" key="3">
    <source>
        <dbReference type="Proteomes" id="UP000464013"/>
    </source>
</evidence>
<evidence type="ECO:0000313" key="2">
    <source>
        <dbReference type="EMBL" id="QHC49797.1"/>
    </source>
</evidence>
<keyword evidence="1" id="KW-0812">Transmembrane</keyword>
<name>A0A6I6SQG5_9GAMM</name>
<dbReference type="Pfam" id="PF06711">
    <property type="entry name" value="DUF1198"/>
    <property type="match status" value="1"/>
</dbReference>
<protein>
    <submittedName>
        <fullName evidence="2">DUF1198 family protein</fullName>
    </submittedName>
</protein>
<accession>A0A6I6SQG5</accession>
<evidence type="ECO:0000256" key="1">
    <source>
        <dbReference type="SAM" id="Phobius"/>
    </source>
</evidence>
<dbReference type="AlphaFoldDB" id="A0A6I6SQG5"/>
<proteinExistence type="predicted"/>
<dbReference type="EMBL" id="CP035042">
    <property type="protein sequence ID" value="QHC49797.1"/>
    <property type="molecule type" value="Genomic_DNA"/>
</dbReference>
<reference evidence="2 3" key="1">
    <citation type="submission" date="2019-01" db="EMBL/GenBank/DDBJ databases">
        <title>Complete genome of a denitifying bacterium Halomons sp. BC-M4-5.</title>
        <authorList>
            <person name="Wang L."/>
            <person name="Shao Z."/>
        </authorList>
    </citation>
    <scope>NUCLEOTIDE SEQUENCE [LARGE SCALE GENOMIC DNA]</scope>
    <source>
        <strain evidence="2 3">BC-M4-5</strain>
    </source>
</reference>